<dbReference type="PRINTS" id="PR00260">
    <property type="entry name" value="CHEMTRNSDUCR"/>
</dbReference>
<dbReference type="eggNOG" id="COG0840">
    <property type="taxonomic scope" value="Bacteria"/>
</dbReference>
<dbReference type="CDD" id="cd06225">
    <property type="entry name" value="HAMP"/>
    <property type="match status" value="1"/>
</dbReference>
<evidence type="ECO:0000256" key="4">
    <source>
        <dbReference type="ARBA" id="ARBA00023224"/>
    </source>
</evidence>
<dbReference type="InterPro" id="IPR004089">
    <property type="entry name" value="MCPsignal_dom"/>
</dbReference>
<comment type="caution">
    <text evidence="11">The sequence shown here is derived from an EMBL/GenBank/DDBJ whole genome shotgun (WGS) entry which is preliminary data.</text>
</comment>
<dbReference type="GO" id="GO:0004888">
    <property type="term" value="F:transmembrane signaling receptor activity"/>
    <property type="evidence" value="ECO:0007669"/>
    <property type="project" value="InterPro"/>
</dbReference>
<feature type="region of interest" description="Disordered" evidence="7">
    <location>
        <begin position="513"/>
        <end position="544"/>
    </location>
</feature>
<keyword evidence="8" id="KW-0812">Transmembrane</keyword>
<organism evidence="11 12">
    <name type="scientific">Pontibacillus marinus BH030004 = DSM 16465</name>
    <dbReference type="NCBI Taxonomy" id="1385511"/>
    <lineage>
        <taxon>Bacteria</taxon>
        <taxon>Bacillati</taxon>
        <taxon>Bacillota</taxon>
        <taxon>Bacilli</taxon>
        <taxon>Bacillales</taxon>
        <taxon>Bacillaceae</taxon>
        <taxon>Pontibacillus</taxon>
    </lineage>
</organism>
<feature type="transmembrane region" description="Helical" evidence="8">
    <location>
        <begin position="179"/>
        <end position="200"/>
    </location>
</feature>
<dbReference type="GO" id="GO:0007165">
    <property type="term" value="P:signal transduction"/>
    <property type="evidence" value="ECO:0007669"/>
    <property type="project" value="UniProtKB-KW"/>
</dbReference>
<evidence type="ECO:0000256" key="7">
    <source>
        <dbReference type="SAM" id="MobiDB-lite"/>
    </source>
</evidence>
<keyword evidence="3 8" id="KW-0472">Membrane</keyword>
<dbReference type="GO" id="GO:0005886">
    <property type="term" value="C:plasma membrane"/>
    <property type="evidence" value="ECO:0007669"/>
    <property type="project" value="UniProtKB-SubCell"/>
</dbReference>
<dbReference type="GO" id="GO:0006935">
    <property type="term" value="P:chemotaxis"/>
    <property type="evidence" value="ECO:0007669"/>
    <property type="project" value="InterPro"/>
</dbReference>
<sequence length="560" mass="61231">MKIGTKYLLAFSVSIVLFLVAGFVIFNQVQNVQSDIEALERRGDRSIDITEMGSLIRTKDIRVADYVNFESKELIKQFEERREKFNELEAQIRPKMDTDEQKKLYDRIVLNDKKMNDLFMNELVPSVDENGASGATVIRNQIGAIRTETVNLLQDLKGIVNEERQLAIQQAKDSLAQSILTLLISIVAAAVVGTILIMVVNRMIQKNLRKVVHMSNEISNGNLQVESIDYDGKDEVGQLASSINEMKDSLRSVIQQVSTASESVSSQSEELTQSSHEVKEGSEQVASTMQELASGAESQATHSTTLSEKMEGFLGKIQLAHDSGEQVSKASNEVLTMTDEGSALMKQSVEQMSTIDEIVKDAVKKVEGLDEQSKEISKLIQVINDIAEQTNLLSLNAAIEAARAGEHGKGFAVVADEVRKLAEQVTASVGDITSIVNNIQNESNAVVHSLQTGYDQVDEGSKQIKVTGETFENIRGSVSEMATKITVISENLTDISNDSQEMNGSIQEIASVSEESAAGVEQASASAQQSSSSMDEISNNSNDLAQLAEQLNEQVQKFKV</sequence>
<dbReference type="Gene3D" id="1.10.287.950">
    <property type="entry name" value="Methyl-accepting chemotaxis protein"/>
    <property type="match status" value="1"/>
</dbReference>
<evidence type="ECO:0000313" key="11">
    <source>
        <dbReference type="EMBL" id="KGX90800.1"/>
    </source>
</evidence>
<feature type="domain" description="HAMP" evidence="10">
    <location>
        <begin position="202"/>
        <end position="255"/>
    </location>
</feature>
<keyword evidence="4 6" id="KW-0807">Transducer</keyword>
<dbReference type="Proteomes" id="UP000030403">
    <property type="component" value="Unassembled WGS sequence"/>
</dbReference>
<evidence type="ECO:0000259" key="9">
    <source>
        <dbReference type="PROSITE" id="PS50111"/>
    </source>
</evidence>
<feature type="region of interest" description="Disordered" evidence="7">
    <location>
        <begin position="261"/>
        <end position="291"/>
    </location>
</feature>
<evidence type="ECO:0000256" key="1">
    <source>
        <dbReference type="ARBA" id="ARBA00004236"/>
    </source>
</evidence>
<comment type="similarity">
    <text evidence="5">Belongs to the methyl-accepting chemotaxis (MCP) protein family.</text>
</comment>
<feature type="compositionally biased region" description="Polar residues" evidence="7">
    <location>
        <begin position="534"/>
        <end position="544"/>
    </location>
</feature>
<comment type="subcellular location">
    <subcellularLocation>
        <location evidence="1">Cell membrane</location>
    </subcellularLocation>
</comment>
<proteinExistence type="inferred from homology"/>
<protein>
    <submittedName>
        <fullName evidence="11">Methyl-accepting chemotaxis protein</fullName>
    </submittedName>
</protein>
<reference evidence="11 12" key="1">
    <citation type="submission" date="2013-08" db="EMBL/GenBank/DDBJ databases">
        <authorList>
            <person name="Huang J."/>
            <person name="Wang G."/>
        </authorList>
    </citation>
    <scope>NUCLEOTIDE SEQUENCE [LARGE SCALE GENOMIC DNA]</scope>
    <source>
        <strain evidence="11 12">BH030004</strain>
    </source>
</reference>
<dbReference type="SMART" id="SM00304">
    <property type="entry name" value="HAMP"/>
    <property type="match status" value="1"/>
</dbReference>
<feature type="domain" description="Methyl-accepting transducer" evidence="9">
    <location>
        <begin position="274"/>
        <end position="524"/>
    </location>
</feature>
<gene>
    <name evidence="11" type="ORF">N783_18525</name>
</gene>
<dbReference type="STRING" id="1385511.GCA_000425225_01151"/>
<keyword evidence="12" id="KW-1185">Reference proteome</keyword>
<evidence type="ECO:0000259" key="10">
    <source>
        <dbReference type="PROSITE" id="PS50885"/>
    </source>
</evidence>
<dbReference type="PROSITE" id="PS50885">
    <property type="entry name" value="HAMP"/>
    <property type="match status" value="1"/>
</dbReference>
<dbReference type="PANTHER" id="PTHR32089">
    <property type="entry name" value="METHYL-ACCEPTING CHEMOTAXIS PROTEIN MCPB"/>
    <property type="match status" value="1"/>
</dbReference>
<dbReference type="Pfam" id="PF00015">
    <property type="entry name" value="MCPsignal"/>
    <property type="match status" value="1"/>
</dbReference>
<dbReference type="PROSITE" id="PS50111">
    <property type="entry name" value="CHEMOTAXIS_TRANSDUC_2"/>
    <property type="match status" value="1"/>
</dbReference>
<keyword evidence="8" id="KW-1133">Transmembrane helix</keyword>
<dbReference type="PANTHER" id="PTHR32089:SF114">
    <property type="entry name" value="METHYL-ACCEPTING CHEMOTAXIS PROTEIN MCPB"/>
    <property type="match status" value="1"/>
</dbReference>
<accession>A0A0A5GI49</accession>
<evidence type="ECO:0000256" key="5">
    <source>
        <dbReference type="ARBA" id="ARBA00029447"/>
    </source>
</evidence>
<name>A0A0A5GI49_9BACI</name>
<dbReference type="SUPFAM" id="SSF58104">
    <property type="entry name" value="Methyl-accepting chemotaxis protein (MCP) signaling domain"/>
    <property type="match status" value="1"/>
</dbReference>
<feature type="compositionally biased region" description="Low complexity" evidence="7">
    <location>
        <begin position="513"/>
        <end position="533"/>
    </location>
</feature>
<dbReference type="InterPro" id="IPR004090">
    <property type="entry name" value="Chemotax_Me-accpt_rcpt"/>
</dbReference>
<keyword evidence="2" id="KW-1003">Cell membrane</keyword>
<dbReference type="InterPro" id="IPR003660">
    <property type="entry name" value="HAMP_dom"/>
</dbReference>
<evidence type="ECO:0000313" key="12">
    <source>
        <dbReference type="Proteomes" id="UP000030403"/>
    </source>
</evidence>
<dbReference type="AlphaFoldDB" id="A0A0A5GI49"/>
<evidence type="ECO:0000256" key="3">
    <source>
        <dbReference type="ARBA" id="ARBA00023136"/>
    </source>
</evidence>
<evidence type="ECO:0000256" key="8">
    <source>
        <dbReference type="SAM" id="Phobius"/>
    </source>
</evidence>
<dbReference type="CDD" id="cd11386">
    <property type="entry name" value="MCP_signal"/>
    <property type="match status" value="1"/>
</dbReference>
<dbReference type="SMART" id="SM00283">
    <property type="entry name" value="MA"/>
    <property type="match status" value="1"/>
</dbReference>
<evidence type="ECO:0000256" key="2">
    <source>
        <dbReference type="ARBA" id="ARBA00022475"/>
    </source>
</evidence>
<feature type="compositionally biased region" description="Low complexity" evidence="7">
    <location>
        <begin position="261"/>
        <end position="275"/>
    </location>
</feature>
<feature type="transmembrane region" description="Helical" evidence="8">
    <location>
        <begin position="7"/>
        <end position="26"/>
    </location>
</feature>
<evidence type="ECO:0000256" key="6">
    <source>
        <dbReference type="PROSITE-ProRule" id="PRU00284"/>
    </source>
</evidence>
<dbReference type="EMBL" id="AVPF01000005">
    <property type="protein sequence ID" value="KGX90800.1"/>
    <property type="molecule type" value="Genomic_DNA"/>
</dbReference>
<dbReference type="Pfam" id="PF00672">
    <property type="entry name" value="HAMP"/>
    <property type="match status" value="1"/>
</dbReference>